<name>A0ABS8YF71_9BACL</name>
<gene>
    <name evidence="2" type="ORF">LQV63_09595</name>
</gene>
<accession>A0ABS8YF71</accession>
<reference evidence="2 3" key="1">
    <citation type="submission" date="2021-11" db="EMBL/GenBank/DDBJ databases">
        <title>Draft genome sequence of Paenibacillus profundus YoMME, a new Gram-positive bacteria with exoelectrogenic properties.</title>
        <authorList>
            <person name="Hubenova Y."/>
            <person name="Hubenova E."/>
            <person name="Manasiev Y."/>
            <person name="Peykov S."/>
            <person name="Mitov M."/>
        </authorList>
    </citation>
    <scope>NUCLEOTIDE SEQUENCE [LARGE SCALE GENOMIC DNA]</scope>
    <source>
        <strain evidence="2 3">YoMME</strain>
    </source>
</reference>
<proteinExistence type="predicted"/>
<dbReference type="RefSeq" id="WP_233696507.1">
    <property type="nucleotide sequence ID" value="NZ_JAJNBZ010000005.1"/>
</dbReference>
<sequence>MNNLLRLRSVALALTATIVVMLGLGFISSMNEKKPAMNSDVAAFTPVPRLISMNDRQLVDHLSDVPLQLRLSRAAWHEGKLTVDIKVAASIVHPEIIYQDMYELLRYSFTQTNNVNRLLLRFVILDERLKKKHVLLALDALKSETTPERLDQIKKSNPDIPTEVSEALRIIYTPLWEKKFSASKPNSALERF</sequence>
<organism evidence="2 3">
    <name type="scientific">Paenibacillus profundus</name>
    <dbReference type="NCBI Taxonomy" id="1173085"/>
    <lineage>
        <taxon>Bacteria</taxon>
        <taxon>Bacillati</taxon>
        <taxon>Bacillota</taxon>
        <taxon>Bacilli</taxon>
        <taxon>Bacillales</taxon>
        <taxon>Paenibacillaceae</taxon>
        <taxon>Paenibacillus</taxon>
    </lineage>
</organism>
<keyword evidence="1" id="KW-1133">Transmembrane helix</keyword>
<feature type="transmembrane region" description="Helical" evidence="1">
    <location>
        <begin position="6"/>
        <end position="27"/>
    </location>
</feature>
<evidence type="ECO:0000313" key="3">
    <source>
        <dbReference type="Proteomes" id="UP001199916"/>
    </source>
</evidence>
<evidence type="ECO:0000313" key="2">
    <source>
        <dbReference type="EMBL" id="MCE5169564.1"/>
    </source>
</evidence>
<keyword evidence="1" id="KW-0472">Membrane</keyword>
<keyword evidence="3" id="KW-1185">Reference proteome</keyword>
<dbReference type="Proteomes" id="UP001199916">
    <property type="component" value="Unassembled WGS sequence"/>
</dbReference>
<evidence type="ECO:0000256" key="1">
    <source>
        <dbReference type="SAM" id="Phobius"/>
    </source>
</evidence>
<dbReference type="EMBL" id="JAJNBZ010000005">
    <property type="protein sequence ID" value="MCE5169564.1"/>
    <property type="molecule type" value="Genomic_DNA"/>
</dbReference>
<protein>
    <submittedName>
        <fullName evidence="2">Uncharacterized protein</fullName>
    </submittedName>
</protein>
<keyword evidence="1" id="KW-0812">Transmembrane</keyword>
<comment type="caution">
    <text evidence="2">The sequence shown here is derived from an EMBL/GenBank/DDBJ whole genome shotgun (WGS) entry which is preliminary data.</text>
</comment>